<dbReference type="PANTHER" id="PTHR23017">
    <property type="entry name" value="SERPENTINE RECEPTOR, CLASS X"/>
    <property type="match status" value="1"/>
</dbReference>
<feature type="transmembrane region" description="Helical" evidence="2">
    <location>
        <begin position="79"/>
        <end position="97"/>
    </location>
</feature>
<evidence type="ECO:0000313" key="4">
    <source>
        <dbReference type="Proteomes" id="UP000046392"/>
    </source>
</evidence>
<feature type="compositionally biased region" description="Basic residues" evidence="1">
    <location>
        <begin position="452"/>
        <end position="473"/>
    </location>
</feature>
<feature type="transmembrane region" description="Helical" evidence="2">
    <location>
        <begin position="168"/>
        <end position="191"/>
    </location>
</feature>
<feature type="compositionally biased region" description="Low complexity" evidence="1">
    <location>
        <begin position="474"/>
        <end position="491"/>
    </location>
</feature>
<keyword evidence="2" id="KW-0812">Transmembrane</keyword>
<evidence type="ECO:0000256" key="2">
    <source>
        <dbReference type="SAM" id="Phobius"/>
    </source>
</evidence>
<dbReference type="Proteomes" id="UP000046392">
    <property type="component" value="Unplaced"/>
</dbReference>
<keyword evidence="2" id="KW-1133">Transmembrane helix</keyword>
<dbReference type="STRING" id="174720.A0A0N5B8Z9"/>
<dbReference type="InterPro" id="IPR019430">
    <property type="entry name" value="7TM_GPCR_serpentine_rcpt_Srx"/>
</dbReference>
<keyword evidence="4" id="KW-1185">Reference proteome</keyword>
<feature type="transmembrane region" description="Helical" evidence="2">
    <location>
        <begin position="245"/>
        <end position="267"/>
    </location>
</feature>
<feature type="compositionally biased region" description="Polar residues" evidence="1">
    <location>
        <begin position="504"/>
        <end position="514"/>
    </location>
</feature>
<feature type="transmembrane region" description="Helical" evidence="2">
    <location>
        <begin position="212"/>
        <end position="233"/>
    </location>
</feature>
<dbReference type="Gene3D" id="1.20.1070.10">
    <property type="entry name" value="Rhodopsin 7-helix transmembrane proteins"/>
    <property type="match status" value="1"/>
</dbReference>
<reference evidence="5" key="1">
    <citation type="submission" date="2017-02" db="UniProtKB">
        <authorList>
            <consortium name="WormBaseParasite"/>
        </authorList>
    </citation>
    <scope>IDENTIFICATION</scope>
</reference>
<evidence type="ECO:0000313" key="5">
    <source>
        <dbReference type="WBParaSite" id="SPAL_0000252100.1"/>
    </source>
</evidence>
<feature type="compositionally biased region" description="Basic residues" evidence="1">
    <location>
        <begin position="355"/>
        <end position="364"/>
    </location>
</feature>
<evidence type="ECO:0000256" key="1">
    <source>
        <dbReference type="SAM" id="MobiDB-lite"/>
    </source>
</evidence>
<proteinExistence type="predicted"/>
<feature type="transmembrane region" description="Helical" evidence="2">
    <location>
        <begin position="39"/>
        <end position="59"/>
    </location>
</feature>
<feature type="region of interest" description="Disordered" evidence="1">
    <location>
        <begin position="355"/>
        <end position="527"/>
    </location>
</feature>
<feature type="transmembrane region" description="Helical" evidence="2">
    <location>
        <begin position="6"/>
        <end position="27"/>
    </location>
</feature>
<dbReference type="CDD" id="cd00637">
    <property type="entry name" value="7tm_classA_rhodopsin-like"/>
    <property type="match status" value="1"/>
</dbReference>
<dbReference type="AlphaFoldDB" id="A0A0N5B8Z9"/>
<feature type="domain" description="7TM GPCR serpentine receptor class x (Srx)" evidence="3">
    <location>
        <begin position="10"/>
        <end position="263"/>
    </location>
</feature>
<evidence type="ECO:0000259" key="3">
    <source>
        <dbReference type="Pfam" id="PF10328"/>
    </source>
</evidence>
<protein>
    <submittedName>
        <fullName evidence="5">7TM_GPCR_Srx domain-containing protein</fullName>
    </submittedName>
</protein>
<dbReference type="Pfam" id="PF10328">
    <property type="entry name" value="7TM_GPCR_Srx"/>
    <property type="match status" value="1"/>
</dbReference>
<name>A0A0N5B8Z9_STREA</name>
<accession>A0A0N5B8Z9</accession>
<keyword evidence="2" id="KW-0472">Membrane</keyword>
<feature type="compositionally biased region" description="Low complexity" evidence="1">
    <location>
        <begin position="404"/>
        <end position="416"/>
    </location>
</feature>
<dbReference type="WBParaSite" id="SPAL_0000252100.1">
    <property type="protein sequence ID" value="SPAL_0000252100.1"/>
    <property type="gene ID" value="SPAL_0000252100"/>
</dbReference>
<sequence>MDLLFLLMIIFITNLGNIINGYSFYFFTFIITKKSSFTMLAANVVFSNCIVLAVDALWVPLKMLHLIHLPYFIEERVGQIILIGWYNAEFSHFLLSLNRFCAIMAPIMYHQIFSNKNTAYFIYGSTLLSICMIIPYSFHNVCTFDHEEYFWVYLETPFCVKASKIQDFWLGVSMSLLIFIIDIITLAIYIVKSEKKVSLNKKLQNEGKQIRMIIQTILANLTLAFCCIQFHVIAPYYSGSGFMEFFFTTFQWMGYHAISGVILGLCYKDLYLHLRKYFVKSKVSKTRIRTCVIVGLNGTDSNLKNSINYGLIKDLRDDDEQAKIVLKEGKSINTKPASLYEEYLEYINFKKRPTVKPSTKKVSNKKPSTDKITTKNPSTKKRTTGNPSTKKVPTKDTKPRKVPTKNTNTGKVTTKKPSTEKITTKNPSTKKETIRNLSTKKGPTKDTSTKKVTTKKPSNKKITTKNPTTKKGKTGNPSTKKGTTKNSKISGNSTKVVPKRKLTTDTPKSSQPVTQDPAMIQPGTRWW</sequence>
<organism evidence="4 5">
    <name type="scientific">Strongyloides papillosus</name>
    <name type="common">Intestinal threadworm</name>
    <dbReference type="NCBI Taxonomy" id="174720"/>
    <lineage>
        <taxon>Eukaryota</taxon>
        <taxon>Metazoa</taxon>
        <taxon>Ecdysozoa</taxon>
        <taxon>Nematoda</taxon>
        <taxon>Chromadorea</taxon>
        <taxon>Rhabditida</taxon>
        <taxon>Tylenchina</taxon>
        <taxon>Panagrolaimomorpha</taxon>
        <taxon>Strongyloidoidea</taxon>
        <taxon>Strongyloididae</taxon>
        <taxon>Strongyloides</taxon>
    </lineage>
</organism>
<feature type="transmembrane region" description="Helical" evidence="2">
    <location>
        <begin position="118"/>
        <end position="138"/>
    </location>
</feature>
<dbReference type="PANTHER" id="PTHR23017:SF3">
    <property type="entry name" value="G-PROTEIN COUPLED RECEPTORS FAMILY 1 PROFILE DOMAIN-CONTAINING PROTEIN"/>
    <property type="match status" value="1"/>
</dbReference>
<dbReference type="SUPFAM" id="SSF81321">
    <property type="entry name" value="Family A G protein-coupled receptor-like"/>
    <property type="match status" value="1"/>
</dbReference>
<feature type="compositionally biased region" description="Basic and acidic residues" evidence="1">
    <location>
        <begin position="417"/>
        <end position="434"/>
    </location>
</feature>